<evidence type="ECO:0000313" key="1">
    <source>
        <dbReference type="EMBL" id="KAH7959215.1"/>
    </source>
</evidence>
<evidence type="ECO:0000313" key="2">
    <source>
        <dbReference type="Proteomes" id="UP000821865"/>
    </source>
</evidence>
<proteinExistence type="predicted"/>
<accession>A0ACB8D455</accession>
<sequence length="113" mass="12287">MCFDNGKTYSVNLFLTLGMLVDAWKAVQPSTIANCFRHAGFCNSEEPGARDANGTAEEIANTVDNSKQLIANLCGSGMDLPVAVTFHEFAAINNIRVVRGAECSHFFTFCVYV</sequence>
<name>A0ACB8D455_DERSI</name>
<organism evidence="1 2">
    <name type="scientific">Dermacentor silvarum</name>
    <name type="common">Tick</name>
    <dbReference type="NCBI Taxonomy" id="543639"/>
    <lineage>
        <taxon>Eukaryota</taxon>
        <taxon>Metazoa</taxon>
        <taxon>Ecdysozoa</taxon>
        <taxon>Arthropoda</taxon>
        <taxon>Chelicerata</taxon>
        <taxon>Arachnida</taxon>
        <taxon>Acari</taxon>
        <taxon>Parasitiformes</taxon>
        <taxon>Ixodida</taxon>
        <taxon>Ixodoidea</taxon>
        <taxon>Ixodidae</taxon>
        <taxon>Rhipicephalinae</taxon>
        <taxon>Dermacentor</taxon>
    </lineage>
</organism>
<reference evidence="1" key="1">
    <citation type="submission" date="2020-05" db="EMBL/GenBank/DDBJ databases">
        <title>Large-scale comparative analyses of tick genomes elucidate their genetic diversity and vector capacities.</title>
        <authorList>
            <person name="Jia N."/>
            <person name="Wang J."/>
            <person name="Shi W."/>
            <person name="Du L."/>
            <person name="Sun Y."/>
            <person name="Zhan W."/>
            <person name="Jiang J."/>
            <person name="Wang Q."/>
            <person name="Zhang B."/>
            <person name="Ji P."/>
            <person name="Sakyi L.B."/>
            <person name="Cui X."/>
            <person name="Yuan T."/>
            <person name="Jiang B."/>
            <person name="Yang W."/>
            <person name="Lam T.T.-Y."/>
            <person name="Chang Q."/>
            <person name="Ding S."/>
            <person name="Wang X."/>
            <person name="Zhu J."/>
            <person name="Ruan X."/>
            <person name="Zhao L."/>
            <person name="Wei J."/>
            <person name="Que T."/>
            <person name="Du C."/>
            <person name="Cheng J."/>
            <person name="Dai P."/>
            <person name="Han X."/>
            <person name="Huang E."/>
            <person name="Gao Y."/>
            <person name="Liu J."/>
            <person name="Shao H."/>
            <person name="Ye R."/>
            <person name="Li L."/>
            <person name="Wei W."/>
            <person name="Wang X."/>
            <person name="Wang C."/>
            <person name="Yang T."/>
            <person name="Huo Q."/>
            <person name="Li W."/>
            <person name="Guo W."/>
            <person name="Chen H."/>
            <person name="Zhou L."/>
            <person name="Ni X."/>
            <person name="Tian J."/>
            <person name="Zhou Y."/>
            <person name="Sheng Y."/>
            <person name="Liu T."/>
            <person name="Pan Y."/>
            <person name="Xia L."/>
            <person name="Li J."/>
            <person name="Zhao F."/>
            <person name="Cao W."/>
        </authorList>
    </citation>
    <scope>NUCLEOTIDE SEQUENCE</scope>
    <source>
        <strain evidence="1">Dsil-2018</strain>
    </source>
</reference>
<keyword evidence="2" id="KW-1185">Reference proteome</keyword>
<protein>
    <submittedName>
        <fullName evidence="1">Uncharacterized protein</fullName>
    </submittedName>
</protein>
<gene>
    <name evidence="1" type="ORF">HPB49_009391</name>
</gene>
<dbReference type="EMBL" id="CM023472">
    <property type="protein sequence ID" value="KAH7959215.1"/>
    <property type="molecule type" value="Genomic_DNA"/>
</dbReference>
<comment type="caution">
    <text evidence="1">The sequence shown here is derived from an EMBL/GenBank/DDBJ whole genome shotgun (WGS) entry which is preliminary data.</text>
</comment>
<dbReference type="Proteomes" id="UP000821865">
    <property type="component" value="Chromosome 3"/>
</dbReference>